<dbReference type="CDD" id="cd03760">
    <property type="entry name" value="proteasome_beta_type_4"/>
    <property type="match status" value="1"/>
</dbReference>
<proteinExistence type="inferred from homology"/>
<feature type="compositionally biased region" description="Polar residues" evidence="5">
    <location>
        <begin position="1"/>
        <end position="11"/>
    </location>
</feature>
<dbReference type="GO" id="GO:0019774">
    <property type="term" value="C:proteasome core complex, beta-subunit complex"/>
    <property type="evidence" value="ECO:0007669"/>
    <property type="project" value="UniProtKB-UniRule"/>
</dbReference>
<dbReference type="PIRSF" id="PIRSF001213">
    <property type="entry name" value="Psome_endopept_beta"/>
    <property type="match status" value="1"/>
</dbReference>
<comment type="subcellular location">
    <subcellularLocation>
        <location evidence="4">Cytoplasm</location>
    </subcellularLocation>
    <subcellularLocation>
        <location evidence="4">Nucleus</location>
    </subcellularLocation>
</comment>
<dbReference type="EMBL" id="CAJVPQ010001924">
    <property type="protein sequence ID" value="CAG8575893.1"/>
    <property type="molecule type" value="Genomic_DNA"/>
</dbReference>
<accession>A0A9N9BUN7</accession>
<evidence type="ECO:0000256" key="4">
    <source>
        <dbReference type="PIRNR" id="PIRNR001213"/>
    </source>
</evidence>
<gene>
    <name evidence="6" type="ORF">FCALED_LOCUS7338</name>
</gene>
<dbReference type="Pfam" id="PF00227">
    <property type="entry name" value="Proteasome"/>
    <property type="match status" value="1"/>
</dbReference>
<dbReference type="InterPro" id="IPR029055">
    <property type="entry name" value="Ntn_hydrolases_N"/>
</dbReference>
<dbReference type="OrthoDB" id="10248542at2759"/>
<dbReference type="PROSITE" id="PS00854">
    <property type="entry name" value="PROTEASOME_BETA_1"/>
    <property type="match status" value="1"/>
</dbReference>
<dbReference type="InterPro" id="IPR001353">
    <property type="entry name" value="Proteasome_sua/b"/>
</dbReference>
<organism evidence="6 7">
    <name type="scientific">Funneliformis caledonium</name>
    <dbReference type="NCBI Taxonomy" id="1117310"/>
    <lineage>
        <taxon>Eukaryota</taxon>
        <taxon>Fungi</taxon>
        <taxon>Fungi incertae sedis</taxon>
        <taxon>Mucoromycota</taxon>
        <taxon>Glomeromycotina</taxon>
        <taxon>Glomeromycetes</taxon>
        <taxon>Glomerales</taxon>
        <taxon>Glomeraceae</taxon>
        <taxon>Funneliformis</taxon>
    </lineage>
</organism>
<feature type="region of interest" description="Disordered" evidence="5">
    <location>
        <begin position="1"/>
        <end position="23"/>
    </location>
</feature>
<dbReference type="SUPFAM" id="SSF56235">
    <property type="entry name" value="N-terminal nucleophile aminohydrolases (Ntn hydrolases)"/>
    <property type="match status" value="1"/>
</dbReference>
<evidence type="ECO:0000256" key="2">
    <source>
        <dbReference type="ARBA" id="ARBA00022942"/>
    </source>
</evidence>
<evidence type="ECO:0000313" key="7">
    <source>
        <dbReference type="Proteomes" id="UP000789570"/>
    </source>
</evidence>
<dbReference type="GO" id="GO:0051603">
    <property type="term" value="P:proteolysis involved in protein catabolic process"/>
    <property type="evidence" value="ECO:0007669"/>
    <property type="project" value="InterPro"/>
</dbReference>
<dbReference type="Proteomes" id="UP000789570">
    <property type="component" value="Unassembled WGS sequence"/>
</dbReference>
<dbReference type="GO" id="GO:0005634">
    <property type="term" value="C:nucleus"/>
    <property type="evidence" value="ECO:0007669"/>
    <property type="project" value="UniProtKB-SubCell"/>
</dbReference>
<comment type="caution">
    <text evidence="6">The sequence shown here is derived from an EMBL/GenBank/DDBJ whole genome shotgun (WGS) entry which is preliminary data.</text>
</comment>
<reference evidence="6" key="1">
    <citation type="submission" date="2021-06" db="EMBL/GenBank/DDBJ databases">
        <authorList>
            <person name="Kallberg Y."/>
            <person name="Tangrot J."/>
            <person name="Rosling A."/>
        </authorList>
    </citation>
    <scope>NUCLEOTIDE SEQUENCE</scope>
    <source>
        <strain evidence="6">UK204</strain>
    </source>
</reference>
<protein>
    <recommendedName>
        <fullName evidence="4">Proteasome subunit beta</fullName>
    </recommendedName>
</protein>
<evidence type="ECO:0000313" key="6">
    <source>
        <dbReference type="EMBL" id="CAG8575893.1"/>
    </source>
</evidence>
<evidence type="ECO:0000256" key="5">
    <source>
        <dbReference type="SAM" id="MobiDB-lite"/>
    </source>
</evidence>
<dbReference type="InterPro" id="IPR016295">
    <property type="entry name" value="Proteasome_beta4"/>
</dbReference>
<sequence>MDHFSQGNINYPPQPRSDAFSDPTTQTLTPIVVGSSVLAIKYKDGVMLAADTLASFGALARFRDCERLYRVGDFTVLGASGDISDFQYTTHLLDTLVVEEYYTNDGHVLKPPNIYEYLSRLTYGRRNKFDPLLNSYVIGGFDGGEGFLGYVGHLGTSYQSSTIATGIGAHIAQPILRKVVEGRENTITEEEAIQVLEDCEKVLYCRDGRSLNYYQRAKITAQGVEISGPHKVEGDWQYGVKFGKYGNFK</sequence>
<keyword evidence="3 4" id="KW-0539">Nucleus</keyword>
<evidence type="ECO:0000256" key="3">
    <source>
        <dbReference type="ARBA" id="ARBA00023242"/>
    </source>
</evidence>
<keyword evidence="1 4" id="KW-0963">Cytoplasm</keyword>
<comment type="similarity">
    <text evidence="4">Belongs to the peptidase T1B family.</text>
</comment>
<keyword evidence="7" id="KW-1185">Reference proteome</keyword>
<keyword evidence="2 4" id="KW-0647">Proteasome</keyword>
<dbReference type="PANTHER" id="PTHR32194">
    <property type="entry name" value="METALLOPROTEASE TLDD"/>
    <property type="match status" value="1"/>
</dbReference>
<dbReference type="Gene3D" id="3.60.20.10">
    <property type="entry name" value="Glutamine Phosphoribosylpyrophosphate, subunit 1, domain 1"/>
    <property type="match status" value="1"/>
</dbReference>
<dbReference type="GO" id="GO:0005737">
    <property type="term" value="C:cytoplasm"/>
    <property type="evidence" value="ECO:0007669"/>
    <property type="project" value="UniProtKB-SubCell"/>
</dbReference>
<name>A0A9N9BUN7_9GLOM</name>
<evidence type="ECO:0000256" key="1">
    <source>
        <dbReference type="ARBA" id="ARBA00022490"/>
    </source>
</evidence>
<dbReference type="AlphaFoldDB" id="A0A9N9BUN7"/>
<dbReference type="PANTHER" id="PTHR32194:SF6">
    <property type="entry name" value="PROTEASOME SUBUNIT BETA"/>
    <property type="match status" value="1"/>
</dbReference>
<dbReference type="InterPro" id="IPR023333">
    <property type="entry name" value="Proteasome_suB-type"/>
</dbReference>
<comment type="function">
    <text evidence="4">Non-catalytic component of the proteasome.</text>
</comment>
<dbReference type="InterPro" id="IPR016050">
    <property type="entry name" value="Proteasome_bsu_CS"/>
</dbReference>